<evidence type="ECO:0000256" key="1">
    <source>
        <dbReference type="SAM" id="Phobius"/>
    </source>
</evidence>
<keyword evidence="1" id="KW-0472">Membrane</keyword>
<keyword evidence="1" id="KW-0812">Transmembrane</keyword>
<evidence type="ECO:0000313" key="2">
    <source>
        <dbReference type="EMBL" id="SES38997.1"/>
    </source>
</evidence>
<dbReference type="AlphaFoldDB" id="A0A1H9WZB3"/>
<reference evidence="3" key="1">
    <citation type="submission" date="2016-10" db="EMBL/GenBank/DDBJ databases">
        <authorList>
            <person name="Varghese N."/>
            <person name="Submissions S."/>
        </authorList>
    </citation>
    <scope>NUCLEOTIDE SEQUENCE [LARGE SCALE GENOMIC DNA]</scope>
    <source>
        <strain evidence="3">CGMCC 1.6963</strain>
    </source>
</reference>
<sequence length="95" mass="10399">MVVQSVTSAPESLAEEQAARIRRYLFTMGVRTACFILAAVTATQGAPWWVWGSFSVAAVLLPYIAVVMANAVRPRTAGRTNPVTPIVDHTRQIER</sequence>
<dbReference type="InterPro" id="IPR021449">
    <property type="entry name" value="DUF3099"/>
</dbReference>
<dbReference type="EMBL" id="FOHB01000006">
    <property type="protein sequence ID" value="SES38997.1"/>
    <property type="molecule type" value="Genomic_DNA"/>
</dbReference>
<dbReference type="Proteomes" id="UP000199019">
    <property type="component" value="Unassembled WGS sequence"/>
</dbReference>
<feature type="transmembrane region" description="Helical" evidence="1">
    <location>
        <begin position="48"/>
        <end position="69"/>
    </location>
</feature>
<dbReference type="STRING" id="587636.SAMN05216199_3233"/>
<keyword evidence="1" id="KW-1133">Transmembrane helix</keyword>
<feature type="transmembrane region" description="Helical" evidence="1">
    <location>
        <begin position="24"/>
        <end position="42"/>
    </location>
</feature>
<evidence type="ECO:0000313" key="3">
    <source>
        <dbReference type="Proteomes" id="UP000199019"/>
    </source>
</evidence>
<organism evidence="2 3">
    <name type="scientific">Pedococcus cremeus</name>
    <dbReference type="NCBI Taxonomy" id="587636"/>
    <lineage>
        <taxon>Bacteria</taxon>
        <taxon>Bacillati</taxon>
        <taxon>Actinomycetota</taxon>
        <taxon>Actinomycetes</taxon>
        <taxon>Micrococcales</taxon>
        <taxon>Intrasporangiaceae</taxon>
        <taxon>Pedococcus</taxon>
    </lineage>
</organism>
<accession>A0A1H9WZB3</accession>
<keyword evidence="3" id="KW-1185">Reference proteome</keyword>
<protein>
    <recommendedName>
        <fullName evidence="4">DUF3099 domain-containing protein</fullName>
    </recommendedName>
</protein>
<evidence type="ECO:0008006" key="4">
    <source>
        <dbReference type="Google" id="ProtNLM"/>
    </source>
</evidence>
<dbReference type="Pfam" id="PF11298">
    <property type="entry name" value="DUF3099"/>
    <property type="match status" value="1"/>
</dbReference>
<gene>
    <name evidence="2" type="ORF">SAMN05216199_3233</name>
</gene>
<name>A0A1H9WZB3_9MICO</name>
<proteinExistence type="predicted"/>